<sequence>MTSNLALRMRPKTIDDVIGQEHLVGQGKIIRRMVEANMLSSMILYGPPGIGKTSIASAIAGTTKFAFRTFNATTDSKKRLQEIAEEAKFSGGLVLMLDEIHRLDKTKQDFLLPLLENGQIIMIGATTENPFFSVTPAIRSRVQIFQLEPLTTDHIKQAINKVLEDTERGFDFPVELDADALDFIATATNGDLRSALNSLDLAVMSTQADQDGSRHITLDTVENSLQRSYITMDKDGDGHYDVLSALQKSIRGSDVNASLHYAARLIEAGDLPSLARRLTVIAYEDIGLANPEAQVHTVTALDAAQRIGFPEARILIANVVIDLALSPKSNSAISAIDAALDDLRHSGALPIPRHLRDGHYSGSKELGNSVDYKYPHAYPEKWVDQQYLPDKLISASYFTPNDTGKYERALAMTQDKINLLKKESGKS</sequence>
<dbReference type="SUPFAM" id="SSF48019">
    <property type="entry name" value="post-AAA+ oligomerization domain-like"/>
    <property type="match status" value="1"/>
</dbReference>
<dbReference type="CDD" id="cd00009">
    <property type="entry name" value="AAA"/>
    <property type="match status" value="1"/>
</dbReference>
<evidence type="ECO:0000313" key="6">
    <source>
        <dbReference type="Proteomes" id="UP001595807"/>
    </source>
</evidence>
<dbReference type="Gene3D" id="3.40.50.300">
    <property type="entry name" value="P-loop containing nucleotide triphosphate hydrolases"/>
    <property type="match status" value="1"/>
</dbReference>
<dbReference type="InterPro" id="IPR003593">
    <property type="entry name" value="AAA+_ATPase"/>
</dbReference>
<dbReference type="RefSeq" id="WP_380425221.1">
    <property type="nucleotide sequence ID" value="NZ_JBHRZV010000015.1"/>
</dbReference>
<proteinExistence type="inferred from homology"/>
<dbReference type="Pfam" id="PF16193">
    <property type="entry name" value="AAA_assoc_2"/>
    <property type="match status" value="1"/>
</dbReference>
<dbReference type="SMART" id="SM00382">
    <property type="entry name" value="AAA"/>
    <property type="match status" value="1"/>
</dbReference>
<evidence type="ECO:0000313" key="5">
    <source>
        <dbReference type="EMBL" id="MFC3927536.1"/>
    </source>
</evidence>
<evidence type="ECO:0000259" key="4">
    <source>
        <dbReference type="SMART" id="SM00382"/>
    </source>
</evidence>
<evidence type="ECO:0000256" key="3">
    <source>
        <dbReference type="ARBA" id="ARBA00022840"/>
    </source>
</evidence>
<comment type="similarity">
    <text evidence="1">Belongs to the AAA ATPase family. RarA/MGS1/WRNIP1 subfamily.</text>
</comment>
<dbReference type="Gene3D" id="1.10.8.60">
    <property type="match status" value="1"/>
</dbReference>
<keyword evidence="6" id="KW-1185">Reference proteome</keyword>
<dbReference type="InterPro" id="IPR032423">
    <property type="entry name" value="AAA_assoc_2"/>
</dbReference>
<dbReference type="InterPro" id="IPR003959">
    <property type="entry name" value="ATPase_AAA_core"/>
</dbReference>
<dbReference type="Pfam" id="PF12002">
    <property type="entry name" value="MgsA_C"/>
    <property type="match status" value="1"/>
</dbReference>
<dbReference type="Gene3D" id="1.20.272.10">
    <property type="match status" value="1"/>
</dbReference>
<organism evidence="5 6">
    <name type="scientific">Streptococcus caprae</name>
    <dbReference type="NCBI Taxonomy" id="1640501"/>
    <lineage>
        <taxon>Bacteria</taxon>
        <taxon>Bacillati</taxon>
        <taxon>Bacillota</taxon>
        <taxon>Bacilli</taxon>
        <taxon>Lactobacillales</taxon>
        <taxon>Streptococcaceae</taxon>
        <taxon>Streptococcus</taxon>
    </lineage>
</organism>
<comment type="caution">
    <text evidence="5">The sequence shown here is derived from an EMBL/GenBank/DDBJ whole genome shotgun (WGS) entry which is preliminary data.</text>
</comment>
<dbReference type="CDD" id="cd18139">
    <property type="entry name" value="HLD_clamp_RarA"/>
    <property type="match status" value="1"/>
</dbReference>
<protein>
    <submittedName>
        <fullName evidence="5">Replication-associated recombination protein A</fullName>
    </submittedName>
</protein>
<dbReference type="Proteomes" id="UP001595807">
    <property type="component" value="Unassembled WGS sequence"/>
</dbReference>
<reference evidence="6" key="1">
    <citation type="journal article" date="2019" name="Int. J. Syst. Evol. Microbiol.">
        <title>The Global Catalogue of Microorganisms (GCM) 10K type strain sequencing project: providing services to taxonomists for standard genome sequencing and annotation.</title>
        <authorList>
            <consortium name="The Broad Institute Genomics Platform"/>
            <consortium name="The Broad Institute Genome Sequencing Center for Infectious Disease"/>
            <person name="Wu L."/>
            <person name="Ma J."/>
        </authorList>
    </citation>
    <scope>NUCLEOTIDE SEQUENCE [LARGE SCALE GENOMIC DNA]</scope>
    <source>
        <strain evidence="6">CCUG 67170</strain>
    </source>
</reference>
<accession>A0ABV8CTV9</accession>
<evidence type="ECO:0000256" key="2">
    <source>
        <dbReference type="ARBA" id="ARBA00022741"/>
    </source>
</evidence>
<dbReference type="Gene3D" id="1.10.3710.10">
    <property type="entry name" value="DNA polymerase III clamp loader subunits, C-terminal domain"/>
    <property type="match status" value="1"/>
</dbReference>
<gene>
    <name evidence="5" type="ORF">ACFORF_02660</name>
</gene>
<dbReference type="PANTHER" id="PTHR13779:SF7">
    <property type="entry name" value="ATPASE WRNIP1"/>
    <property type="match status" value="1"/>
</dbReference>
<dbReference type="InterPro" id="IPR027417">
    <property type="entry name" value="P-loop_NTPase"/>
</dbReference>
<feature type="domain" description="AAA+ ATPase" evidence="4">
    <location>
        <begin position="38"/>
        <end position="150"/>
    </location>
</feature>
<keyword evidence="2" id="KW-0547">Nucleotide-binding</keyword>
<keyword evidence="3" id="KW-0067">ATP-binding</keyword>
<dbReference type="SUPFAM" id="SSF52540">
    <property type="entry name" value="P-loop containing nucleoside triphosphate hydrolases"/>
    <property type="match status" value="1"/>
</dbReference>
<dbReference type="PANTHER" id="PTHR13779">
    <property type="entry name" value="WERNER HELICASE-INTERACTING PROTEIN 1 FAMILY MEMBER"/>
    <property type="match status" value="1"/>
</dbReference>
<dbReference type="EMBL" id="JBHRZV010000015">
    <property type="protein sequence ID" value="MFC3927536.1"/>
    <property type="molecule type" value="Genomic_DNA"/>
</dbReference>
<name>A0ABV8CTV9_9STRE</name>
<dbReference type="Pfam" id="PF00004">
    <property type="entry name" value="AAA"/>
    <property type="match status" value="1"/>
</dbReference>
<dbReference type="InterPro" id="IPR051314">
    <property type="entry name" value="AAA_ATPase_RarA/MGS1/WRNIP1"/>
</dbReference>
<evidence type="ECO:0000256" key="1">
    <source>
        <dbReference type="ARBA" id="ARBA00008959"/>
    </source>
</evidence>
<dbReference type="InterPro" id="IPR008921">
    <property type="entry name" value="DNA_pol3_clamp-load_cplx_C"/>
</dbReference>
<dbReference type="InterPro" id="IPR021886">
    <property type="entry name" value="MgsA_C"/>
</dbReference>